<dbReference type="Gene3D" id="1.25.40.10">
    <property type="entry name" value="Tetratricopeptide repeat domain"/>
    <property type="match status" value="1"/>
</dbReference>
<evidence type="ECO:0000313" key="2">
    <source>
        <dbReference type="EMBL" id="CDP17884.1"/>
    </source>
</evidence>
<gene>
    <name evidence="2" type="ORF">GSCOC_T00011868001</name>
</gene>
<protein>
    <submittedName>
        <fullName evidence="2">Uncharacterized protein</fullName>
    </submittedName>
</protein>
<keyword evidence="3" id="KW-1185">Reference proteome</keyword>
<dbReference type="SUPFAM" id="SSF48452">
    <property type="entry name" value="TPR-like"/>
    <property type="match status" value="1"/>
</dbReference>
<dbReference type="SMART" id="SM00028">
    <property type="entry name" value="TPR"/>
    <property type="match status" value="3"/>
</dbReference>
<dbReference type="InterPro" id="IPR043376">
    <property type="entry name" value="NPG1-like"/>
</dbReference>
<reference evidence="3" key="1">
    <citation type="journal article" date="2014" name="Science">
        <title>The coffee genome provides insight into the convergent evolution of caffeine biosynthesis.</title>
        <authorList>
            <person name="Denoeud F."/>
            <person name="Carretero-Paulet L."/>
            <person name="Dereeper A."/>
            <person name="Droc G."/>
            <person name="Guyot R."/>
            <person name="Pietrella M."/>
            <person name="Zheng C."/>
            <person name="Alberti A."/>
            <person name="Anthony F."/>
            <person name="Aprea G."/>
            <person name="Aury J.M."/>
            <person name="Bento P."/>
            <person name="Bernard M."/>
            <person name="Bocs S."/>
            <person name="Campa C."/>
            <person name="Cenci A."/>
            <person name="Combes M.C."/>
            <person name="Crouzillat D."/>
            <person name="Da Silva C."/>
            <person name="Daddiego L."/>
            <person name="De Bellis F."/>
            <person name="Dussert S."/>
            <person name="Garsmeur O."/>
            <person name="Gayraud T."/>
            <person name="Guignon V."/>
            <person name="Jahn K."/>
            <person name="Jamilloux V."/>
            <person name="Joet T."/>
            <person name="Labadie K."/>
            <person name="Lan T."/>
            <person name="Leclercq J."/>
            <person name="Lepelley M."/>
            <person name="Leroy T."/>
            <person name="Li L.T."/>
            <person name="Librado P."/>
            <person name="Lopez L."/>
            <person name="Munoz A."/>
            <person name="Noel B."/>
            <person name="Pallavicini A."/>
            <person name="Perrotta G."/>
            <person name="Poncet V."/>
            <person name="Pot D."/>
            <person name="Priyono X."/>
            <person name="Rigoreau M."/>
            <person name="Rouard M."/>
            <person name="Rozas J."/>
            <person name="Tranchant-Dubreuil C."/>
            <person name="VanBuren R."/>
            <person name="Zhang Q."/>
            <person name="Andrade A.C."/>
            <person name="Argout X."/>
            <person name="Bertrand B."/>
            <person name="de Kochko A."/>
            <person name="Graziosi G."/>
            <person name="Henry R.J."/>
            <person name="Jayarama X."/>
            <person name="Ming R."/>
            <person name="Nagai C."/>
            <person name="Rounsley S."/>
            <person name="Sankoff D."/>
            <person name="Giuliano G."/>
            <person name="Albert V.A."/>
            <person name="Wincker P."/>
            <person name="Lashermes P."/>
        </authorList>
    </citation>
    <scope>NUCLEOTIDE SEQUENCE [LARGE SCALE GENOMIC DNA]</scope>
    <source>
        <strain evidence="3">cv. DH200-94</strain>
    </source>
</reference>
<keyword evidence="1" id="KW-0802">TPR repeat</keyword>
<name>A0A068VBE3_COFCA</name>
<evidence type="ECO:0000256" key="1">
    <source>
        <dbReference type="PROSITE-ProRule" id="PRU00339"/>
    </source>
</evidence>
<dbReference type="PANTHER" id="PTHR44102:SF4">
    <property type="entry name" value="PROTEIN NPGR1"/>
    <property type="match status" value="1"/>
</dbReference>
<dbReference type="Pfam" id="PF13181">
    <property type="entry name" value="TPR_8"/>
    <property type="match status" value="1"/>
</dbReference>
<dbReference type="Proteomes" id="UP000295252">
    <property type="component" value="Chromosome X"/>
</dbReference>
<dbReference type="EMBL" id="HG739271">
    <property type="protein sequence ID" value="CDP17884.1"/>
    <property type="molecule type" value="Genomic_DNA"/>
</dbReference>
<dbReference type="Gramene" id="CDP17884">
    <property type="protein sequence ID" value="CDP17884"/>
    <property type="gene ID" value="GSCOC_T00011868001"/>
</dbReference>
<dbReference type="OMA" id="DADICIG"/>
<proteinExistence type="predicted"/>
<dbReference type="PROSITE" id="PS50005">
    <property type="entry name" value="TPR"/>
    <property type="match status" value="1"/>
</dbReference>
<dbReference type="AlphaFoldDB" id="A0A068VBE3"/>
<dbReference type="InterPro" id="IPR019734">
    <property type="entry name" value="TPR_rpt"/>
</dbReference>
<dbReference type="STRING" id="49390.A0A068VBE3"/>
<evidence type="ECO:0000313" key="3">
    <source>
        <dbReference type="Proteomes" id="UP000295252"/>
    </source>
</evidence>
<dbReference type="PhylomeDB" id="A0A068VBE3"/>
<organism evidence="2 3">
    <name type="scientific">Coffea canephora</name>
    <name type="common">Robusta coffee</name>
    <dbReference type="NCBI Taxonomy" id="49390"/>
    <lineage>
        <taxon>Eukaryota</taxon>
        <taxon>Viridiplantae</taxon>
        <taxon>Streptophyta</taxon>
        <taxon>Embryophyta</taxon>
        <taxon>Tracheophyta</taxon>
        <taxon>Spermatophyta</taxon>
        <taxon>Magnoliopsida</taxon>
        <taxon>eudicotyledons</taxon>
        <taxon>Gunneridae</taxon>
        <taxon>Pentapetalae</taxon>
        <taxon>asterids</taxon>
        <taxon>lamiids</taxon>
        <taxon>Gentianales</taxon>
        <taxon>Rubiaceae</taxon>
        <taxon>Ixoroideae</taxon>
        <taxon>Gardenieae complex</taxon>
        <taxon>Bertiereae - Coffeeae clade</taxon>
        <taxon>Coffeeae</taxon>
        <taxon>Coffea</taxon>
    </lineage>
</organism>
<dbReference type="InParanoid" id="A0A068VBE3"/>
<dbReference type="OrthoDB" id="29013at2759"/>
<dbReference type="InterPro" id="IPR011990">
    <property type="entry name" value="TPR-like_helical_dom_sf"/>
</dbReference>
<sequence>MNPFCVPFATTNMGSAMLAMDLVCCKLLWLKAILEIAQEQPKQALETYKILLALVQSQTELQAPNSSEEVNLETWPDADICIGKTKATNIFNSRGWHTKGKSFEAQEQYKEALVAFSVSLSIEPDYVPSIVSSAGVLIKLGRQNLPIARNLLMTALRLEPTNHHAWFLLGVLSKSQGLKQAAVDYFQAVHELKLSAPVQDFA</sequence>
<dbReference type="PANTHER" id="PTHR44102">
    <property type="entry name" value="PROTEIN NPG1"/>
    <property type="match status" value="1"/>
</dbReference>
<accession>A0A068VBE3</accession>
<feature type="repeat" description="TPR" evidence="1">
    <location>
        <begin position="93"/>
        <end position="126"/>
    </location>
</feature>